<name>A0A069RBR4_PEPLI</name>
<evidence type="ECO:0000313" key="2">
    <source>
        <dbReference type="Proteomes" id="UP000027946"/>
    </source>
</evidence>
<evidence type="ECO:0000313" key="1">
    <source>
        <dbReference type="EMBL" id="KDR94514.1"/>
    </source>
</evidence>
<accession>A0A069RBR4</accession>
<dbReference type="Proteomes" id="UP000027946">
    <property type="component" value="Unassembled WGS sequence"/>
</dbReference>
<comment type="caution">
    <text evidence="1">The sequence shown here is derived from an EMBL/GenBank/DDBJ whole genome shotgun (WGS) entry which is preliminary data.</text>
</comment>
<reference evidence="1 2" key="1">
    <citation type="submission" date="2014-03" db="EMBL/GenBank/DDBJ databases">
        <title>Genome sequence of Clostridium litorale W6, DSM 5388.</title>
        <authorList>
            <person name="Poehlein A."/>
            <person name="Jagirdar A."/>
            <person name="Khonsari B."/>
            <person name="Chibani C.M."/>
            <person name="Gutierrez Gutierrez D.A."/>
            <person name="Davydova E."/>
            <person name="Alghaithi H.S."/>
            <person name="Nair K.P."/>
            <person name="Dhamotharan K."/>
            <person name="Chandran L."/>
            <person name="G W."/>
            <person name="Daniel R."/>
        </authorList>
    </citation>
    <scope>NUCLEOTIDE SEQUENCE [LARGE SCALE GENOMIC DNA]</scope>
    <source>
        <strain evidence="1 2">W6</strain>
    </source>
</reference>
<proteinExistence type="predicted"/>
<dbReference type="STRING" id="1121324.CLIT_16c00120"/>
<sequence>MCGSPAIGFNILKYNAGTTDFCYTIINIQKIRLRQCGLKGIMEGSDGA</sequence>
<gene>
    <name evidence="1" type="ORF">CLIT_16c00120</name>
</gene>
<dbReference type="AlphaFoldDB" id="A0A069RBR4"/>
<dbReference type="EMBL" id="JJMM01000016">
    <property type="protein sequence ID" value="KDR94514.1"/>
    <property type="molecule type" value="Genomic_DNA"/>
</dbReference>
<organism evidence="1 2">
    <name type="scientific">Peptoclostridium litorale DSM 5388</name>
    <dbReference type="NCBI Taxonomy" id="1121324"/>
    <lineage>
        <taxon>Bacteria</taxon>
        <taxon>Bacillati</taxon>
        <taxon>Bacillota</taxon>
        <taxon>Clostridia</taxon>
        <taxon>Peptostreptococcales</taxon>
        <taxon>Peptoclostridiaceae</taxon>
        <taxon>Peptoclostridium</taxon>
    </lineage>
</organism>
<keyword evidence="2" id="KW-1185">Reference proteome</keyword>
<protein>
    <submittedName>
        <fullName evidence="1">Uncharacterized protein</fullName>
    </submittedName>
</protein>